<evidence type="ECO:0000259" key="5">
    <source>
        <dbReference type="PROSITE" id="PS50109"/>
    </source>
</evidence>
<keyword evidence="3" id="KW-0597">Phosphoprotein</keyword>
<keyword evidence="6" id="KW-0808">Transferase</keyword>
<dbReference type="SUPFAM" id="SSF47384">
    <property type="entry name" value="Homodimeric domain of signal transducing histidine kinase"/>
    <property type="match status" value="1"/>
</dbReference>
<dbReference type="SMART" id="SM00387">
    <property type="entry name" value="HATPase_c"/>
    <property type="match status" value="1"/>
</dbReference>
<protein>
    <recommendedName>
        <fullName evidence="2">histidine kinase</fullName>
        <ecNumber evidence="2">2.7.13.3</ecNumber>
    </recommendedName>
</protein>
<dbReference type="CDD" id="cd00082">
    <property type="entry name" value="HisKA"/>
    <property type="match status" value="1"/>
</dbReference>
<dbReference type="SUPFAM" id="SSF55874">
    <property type="entry name" value="ATPase domain of HSP90 chaperone/DNA topoisomerase II/histidine kinase"/>
    <property type="match status" value="1"/>
</dbReference>
<dbReference type="PANTHER" id="PTHR43065:SF51">
    <property type="entry name" value="HISTIDINE KINASE"/>
    <property type="match status" value="1"/>
</dbReference>
<keyword evidence="4" id="KW-1133">Transmembrane helix</keyword>
<keyword evidence="7" id="KW-1185">Reference proteome</keyword>
<reference evidence="6" key="2">
    <citation type="submission" date="2020-09" db="EMBL/GenBank/DDBJ databases">
        <authorList>
            <person name="Sun Q."/>
            <person name="Kim S."/>
        </authorList>
    </citation>
    <scope>NUCLEOTIDE SEQUENCE</scope>
    <source>
        <strain evidence="6">KCTC 42731</strain>
    </source>
</reference>
<dbReference type="RefSeq" id="WP_189772476.1">
    <property type="nucleotide sequence ID" value="NZ_BNCK01000007.1"/>
</dbReference>
<proteinExistence type="predicted"/>
<dbReference type="Pfam" id="PF00512">
    <property type="entry name" value="HisKA"/>
    <property type="match status" value="1"/>
</dbReference>
<dbReference type="Pfam" id="PF02518">
    <property type="entry name" value="HATPase_c"/>
    <property type="match status" value="1"/>
</dbReference>
<dbReference type="SMART" id="SM00388">
    <property type="entry name" value="HisKA"/>
    <property type="match status" value="1"/>
</dbReference>
<dbReference type="InterPro" id="IPR003594">
    <property type="entry name" value="HATPase_dom"/>
</dbReference>
<dbReference type="EMBL" id="BNCK01000007">
    <property type="protein sequence ID" value="GHG00280.1"/>
    <property type="molecule type" value="Genomic_DNA"/>
</dbReference>
<dbReference type="Gene3D" id="1.10.287.130">
    <property type="match status" value="1"/>
</dbReference>
<dbReference type="PRINTS" id="PR00344">
    <property type="entry name" value="BCTRLSENSOR"/>
</dbReference>
<evidence type="ECO:0000256" key="3">
    <source>
        <dbReference type="ARBA" id="ARBA00022553"/>
    </source>
</evidence>
<accession>A0A919BP39</accession>
<evidence type="ECO:0000256" key="1">
    <source>
        <dbReference type="ARBA" id="ARBA00000085"/>
    </source>
</evidence>
<evidence type="ECO:0000256" key="2">
    <source>
        <dbReference type="ARBA" id="ARBA00012438"/>
    </source>
</evidence>
<sequence length="419" mass="48388">MRSLEKYLSFTSLVLAIPGAVFLGLLTTKIIDGWQAIVVTQFFYWMFVWWMITVIKFRSLRAFTRASLHLDAIRQEDFNQFAKSSFPEGKVKEFHHQLNELSSTLQQQKSRYDQHIFLVYQLISQLASPILVFNQRKQLSFANEAFYQLFGQPWQVHRNATPEHLGLNYKGGQWYLEQMPGKWQIKHSEFDDNGESNLLLIFVDIESALRENQLKAWQQIIRVLSHEIRNSLTPVSSMAETLAEKSLVERDKQILQVITDRCSHLQNFVDRYSTLSKKIELNKQVADFELMLKALTNLFTDINIKCNRQVSSLWVDITFFEQVLINLIKNAKEAQAKNITINIEKQDQHIAIEIIDDGHGFANLDNAFVPLFTTKADGQGIGLSFCRNIIEQHGGVIELHNNSDKGVTILMVLPVQNQQ</sequence>
<comment type="catalytic activity">
    <reaction evidence="1">
        <text>ATP + protein L-histidine = ADP + protein N-phospho-L-histidine.</text>
        <dbReference type="EC" id="2.7.13.3"/>
    </reaction>
</comment>
<evidence type="ECO:0000256" key="4">
    <source>
        <dbReference type="SAM" id="Phobius"/>
    </source>
</evidence>
<dbReference type="InterPro" id="IPR036097">
    <property type="entry name" value="HisK_dim/P_sf"/>
</dbReference>
<dbReference type="Gene3D" id="3.30.565.10">
    <property type="entry name" value="Histidine kinase-like ATPase, C-terminal domain"/>
    <property type="match status" value="1"/>
</dbReference>
<dbReference type="EC" id="2.7.13.3" evidence="2"/>
<comment type="caution">
    <text evidence="6">The sequence shown here is derived from an EMBL/GenBank/DDBJ whole genome shotgun (WGS) entry which is preliminary data.</text>
</comment>
<dbReference type="Proteomes" id="UP000623842">
    <property type="component" value="Unassembled WGS sequence"/>
</dbReference>
<feature type="transmembrane region" description="Helical" evidence="4">
    <location>
        <begin position="7"/>
        <end position="27"/>
    </location>
</feature>
<name>A0A919BP39_9GAMM</name>
<gene>
    <name evidence="6" type="ORF">GCM10017161_31160</name>
</gene>
<dbReference type="InterPro" id="IPR036890">
    <property type="entry name" value="HATPase_C_sf"/>
</dbReference>
<dbReference type="InterPro" id="IPR005467">
    <property type="entry name" value="His_kinase_dom"/>
</dbReference>
<keyword evidence="6" id="KW-0418">Kinase</keyword>
<reference evidence="6" key="1">
    <citation type="journal article" date="2014" name="Int. J. Syst. Evol. Microbiol.">
        <title>Complete genome sequence of Corynebacterium casei LMG S-19264T (=DSM 44701T), isolated from a smear-ripened cheese.</title>
        <authorList>
            <consortium name="US DOE Joint Genome Institute (JGI-PGF)"/>
            <person name="Walter F."/>
            <person name="Albersmeier A."/>
            <person name="Kalinowski J."/>
            <person name="Ruckert C."/>
        </authorList>
    </citation>
    <scope>NUCLEOTIDE SEQUENCE</scope>
    <source>
        <strain evidence="6">KCTC 42731</strain>
    </source>
</reference>
<dbReference type="InterPro" id="IPR003661">
    <property type="entry name" value="HisK_dim/P_dom"/>
</dbReference>
<evidence type="ECO:0000313" key="6">
    <source>
        <dbReference type="EMBL" id="GHG00280.1"/>
    </source>
</evidence>
<dbReference type="GO" id="GO:0000155">
    <property type="term" value="F:phosphorelay sensor kinase activity"/>
    <property type="evidence" value="ECO:0007669"/>
    <property type="project" value="InterPro"/>
</dbReference>
<evidence type="ECO:0000313" key="7">
    <source>
        <dbReference type="Proteomes" id="UP000623842"/>
    </source>
</evidence>
<dbReference type="InterPro" id="IPR004358">
    <property type="entry name" value="Sig_transdc_His_kin-like_C"/>
</dbReference>
<feature type="domain" description="Histidine kinase" evidence="5">
    <location>
        <begin position="223"/>
        <end position="417"/>
    </location>
</feature>
<dbReference type="PROSITE" id="PS50109">
    <property type="entry name" value="HIS_KIN"/>
    <property type="match status" value="1"/>
</dbReference>
<keyword evidence="4" id="KW-0472">Membrane</keyword>
<organism evidence="6 7">
    <name type="scientific">Thalassotalea marina</name>
    <dbReference type="NCBI Taxonomy" id="1673741"/>
    <lineage>
        <taxon>Bacteria</taxon>
        <taxon>Pseudomonadati</taxon>
        <taxon>Pseudomonadota</taxon>
        <taxon>Gammaproteobacteria</taxon>
        <taxon>Alteromonadales</taxon>
        <taxon>Colwelliaceae</taxon>
        <taxon>Thalassotalea</taxon>
    </lineage>
</organism>
<dbReference type="PANTHER" id="PTHR43065">
    <property type="entry name" value="SENSOR HISTIDINE KINASE"/>
    <property type="match status" value="1"/>
</dbReference>
<keyword evidence="4" id="KW-0812">Transmembrane</keyword>
<feature type="transmembrane region" description="Helical" evidence="4">
    <location>
        <begin position="33"/>
        <end position="55"/>
    </location>
</feature>
<dbReference type="AlphaFoldDB" id="A0A919BP39"/>